<dbReference type="CDD" id="cd10443">
    <property type="entry name" value="GIY-YIG_HE_Tlr8p_PBC-V_like"/>
    <property type="match status" value="1"/>
</dbReference>
<protein>
    <submittedName>
        <fullName evidence="2">GIY-YIG nuclease family protein</fullName>
    </submittedName>
</protein>
<dbReference type="Pfam" id="PF01541">
    <property type="entry name" value="GIY-YIG"/>
    <property type="match status" value="1"/>
</dbReference>
<evidence type="ECO:0000313" key="2">
    <source>
        <dbReference type="EMBL" id="MDN7129970.1"/>
    </source>
</evidence>
<dbReference type="SUPFAM" id="SSF82771">
    <property type="entry name" value="GIY-YIG endonuclease"/>
    <property type="match status" value="1"/>
</dbReference>
<sequence>MHEVGIEHLYSKVKSRRMTCDLSIDELIETVQRRLISRKVKTGILYRITHIKSGMKYYGLTRNKLRKRWLQHCNLARKGSSLPLHRAIRNQDAGSFRVETVQEDIPIQQLANLERQYISREQTQWPNGLNACSGGQTGNLIEHPVEFDGQTFSSQTEFGNYVENLTNGGIKSYVAISRLRAGQQILCKQRHHSPKPYAGKPLYRIWKAKFNKGLLCARWQSFELFCADIGAPDDYSSPYPNKSLCRVDTESPFGPDNYRWMTRAEKAAEVTARSIEYNGRTYPSFAALSEATNVAASTLIYWKKKYPRDYEMLIKARVESL</sequence>
<feature type="domain" description="GIY-YIG" evidence="1">
    <location>
        <begin position="42"/>
        <end position="135"/>
    </location>
</feature>
<dbReference type="SMART" id="SM00465">
    <property type="entry name" value="GIYc"/>
    <property type="match status" value="1"/>
</dbReference>
<dbReference type="EMBL" id="JAGGJC010000003">
    <property type="protein sequence ID" value="MDN7129970.1"/>
    <property type="molecule type" value="Genomic_DNA"/>
</dbReference>
<dbReference type="Gene3D" id="3.40.1440.10">
    <property type="entry name" value="GIY-YIG endonuclease"/>
    <property type="match status" value="1"/>
</dbReference>
<dbReference type="RefSeq" id="WP_301834651.1">
    <property type="nucleotide sequence ID" value="NZ_JAGGJC010000003.1"/>
</dbReference>
<dbReference type="InterPro" id="IPR000305">
    <property type="entry name" value="GIY-YIG_endonuc"/>
</dbReference>
<proteinExistence type="predicted"/>
<organism evidence="2 3">
    <name type="scientific">Pseudidiomarina terrestris</name>
    <dbReference type="NCBI Taxonomy" id="2820060"/>
    <lineage>
        <taxon>Bacteria</taxon>
        <taxon>Pseudomonadati</taxon>
        <taxon>Pseudomonadota</taxon>
        <taxon>Gammaproteobacteria</taxon>
        <taxon>Alteromonadales</taxon>
        <taxon>Idiomarinaceae</taxon>
        <taxon>Pseudidiomarina</taxon>
    </lineage>
</organism>
<keyword evidence="3" id="KW-1185">Reference proteome</keyword>
<dbReference type="InterPro" id="IPR035901">
    <property type="entry name" value="GIY-YIG_endonuc_sf"/>
</dbReference>
<evidence type="ECO:0000313" key="3">
    <source>
        <dbReference type="Proteomes" id="UP001169491"/>
    </source>
</evidence>
<dbReference type="Proteomes" id="UP001169491">
    <property type="component" value="Unassembled WGS sequence"/>
</dbReference>
<name>A0ABT8MJ43_9GAMM</name>
<evidence type="ECO:0000259" key="1">
    <source>
        <dbReference type="SMART" id="SM00465"/>
    </source>
</evidence>
<accession>A0ABT8MJ43</accession>
<gene>
    <name evidence="2" type="ORF">J6I92_08805</name>
</gene>
<reference evidence="2 3" key="1">
    <citation type="submission" date="2021-03" db="EMBL/GenBank/DDBJ databases">
        <title>Pseudidiomarina terrestris, a new bacterium isolated from saline soil.</title>
        <authorList>
            <person name="Galisteo C."/>
            <person name="De La Haba R."/>
            <person name="Sanchez-Porro C."/>
            <person name="Ventosa A."/>
        </authorList>
    </citation>
    <scope>NUCLEOTIDE SEQUENCE [LARGE SCALE GENOMIC DNA]</scope>
    <source>
        <strain evidence="3">1APR75-15</strain>
    </source>
</reference>
<comment type="caution">
    <text evidence="2">The sequence shown here is derived from an EMBL/GenBank/DDBJ whole genome shotgun (WGS) entry which is preliminary data.</text>
</comment>